<keyword evidence="5" id="KW-0804">Transcription</keyword>
<reference evidence="7" key="2">
    <citation type="submission" date="2020-09" db="EMBL/GenBank/DDBJ databases">
        <authorList>
            <person name="Sun Q."/>
            <person name="Sedlacek I."/>
        </authorList>
    </citation>
    <scope>NUCLEOTIDE SEQUENCE</scope>
    <source>
        <strain evidence="7">CCM 7905</strain>
    </source>
</reference>
<comment type="similarity">
    <text evidence="1">In the C-terminal section; belongs to the class-I pyridoxal-phosphate-dependent aminotransferase family.</text>
</comment>
<dbReference type="InterPro" id="IPR015422">
    <property type="entry name" value="PyrdxlP-dep_Trfase_small"/>
</dbReference>
<dbReference type="InterPro" id="IPR000524">
    <property type="entry name" value="Tscrpt_reg_HTH_GntR"/>
</dbReference>
<feature type="domain" description="HTH gntR-type" evidence="6">
    <location>
        <begin position="27"/>
        <end position="95"/>
    </location>
</feature>
<keyword evidence="2" id="KW-0663">Pyridoxal phosphate</keyword>
<gene>
    <name evidence="7" type="ORF">GCM10007304_39200</name>
</gene>
<keyword evidence="3" id="KW-0805">Transcription regulation</keyword>
<evidence type="ECO:0000256" key="1">
    <source>
        <dbReference type="ARBA" id="ARBA00005384"/>
    </source>
</evidence>
<name>A0A917G3W0_9NOCA</name>
<dbReference type="PRINTS" id="PR00035">
    <property type="entry name" value="HTHGNTR"/>
</dbReference>
<dbReference type="Gene3D" id="3.40.640.10">
    <property type="entry name" value="Type I PLP-dependent aspartate aminotransferase-like (Major domain)"/>
    <property type="match status" value="1"/>
</dbReference>
<dbReference type="PANTHER" id="PTHR46577">
    <property type="entry name" value="HTH-TYPE TRANSCRIPTIONAL REGULATORY PROTEIN GABR"/>
    <property type="match status" value="1"/>
</dbReference>
<sequence length="482" mass="51302">MTSRVLGATTLARDLGQWRPGDGVKGRPTYRALADGVRLLVHDGRIPLGVALPSERDLAGVLKLSRTTVTNSYALLRDEGYLLSRQGSRSTVSLPASARMQVMSTARLPSAYPGLTIDMSHAAMGAPSDAMLASYTSALQALPTYLAGHGMEPVGLAVLRAAIARRYDERGLPTSPDQIMVTSGAQHAWRLLLGVSSTRGDRVLIEHPTYPNAIEALRRTGARPVPVPLRPGPDHWDLAAVRSAAQQTGARIAYTLPDFHNPTGAVLGAEGRAELASIAREQSMMLVVDETMAELWLDEAPPPPVASFANESTTTVVTIGSASKSFWGGLRVGWIRAKPSLIARLASSRAALDIGTPIMDQLACAALLDDHEAVLGPRREELRRQRGVLAGAVRDQLPGWDFEAAPGGLSLWLQMPEELSTALAAIAPSHGVILAAGPRFGVEGAFERFLRLPFARIPEELTAAVTGVASAYRALAPSHAVF</sequence>
<dbReference type="AlphaFoldDB" id="A0A917G3W0"/>
<dbReference type="CDD" id="cd07377">
    <property type="entry name" value="WHTH_GntR"/>
    <property type="match status" value="1"/>
</dbReference>
<dbReference type="Proteomes" id="UP000654257">
    <property type="component" value="Unassembled WGS sequence"/>
</dbReference>
<dbReference type="GO" id="GO:0030170">
    <property type="term" value="F:pyridoxal phosphate binding"/>
    <property type="evidence" value="ECO:0007669"/>
    <property type="project" value="InterPro"/>
</dbReference>
<dbReference type="InterPro" id="IPR015421">
    <property type="entry name" value="PyrdxlP-dep_Trfase_major"/>
</dbReference>
<evidence type="ECO:0000259" key="6">
    <source>
        <dbReference type="PROSITE" id="PS50949"/>
    </source>
</evidence>
<dbReference type="PROSITE" id="PS50949">
    <property type="entry name" value="HTH_GNTR"/>
    <property type="match status" value="1"/>
</dbReference>
<keyword evidence="8" id="KW-1185">Reference proteome</keyword>
<dbReference type="EMBL" id="BMCU01000004">
    <property type="protein sequence ID" value="GGG21558.1"/>
    <property type="molecule type" value="Genomic_DNA"/>
</dbReference>
<proteinExistence type="inferred from homology"/>
<reference evidence="7" key="1">
    <citation type="journal article" date="2014" name="Int. J. Syst. Evol. Microbiol.">
        <title>Complete genome sequence of Corynebacterium casei LMG S-19264T (=DSM 44701T), isolated from a smear-ripened cheese.</title>
        <authorList>
            <consortium name="US DOE Joint Genome Institute (JGI-PGF)"/>
            <person name="Walter F."/>
            <person name="Albersmeier A."/>
            <person name="Kalinowski J."/>
            <person name="Ruckert C."/>
        </authorList>
    </citation>
    <scope>NUCLEOTIDE SEQUENCE</scope>
    <source>
        <strain evidence="7">CCM 7905</strain>
    </source>
</reference>
<dbReference type="PANTHER" id="PTHR46577:SF1">
    <property type="entry name" value="HTH-TYPE TRANSCRIPTIONAL REGULATORY PROTEIN GABR"/>
    <property type="match status" value="1"/>
</dbReference>
<dbReference type="SMART" id="SM00345">
    <property type="entry name" value="HTH_GNTR"/>
    <property type="match status" value="1"/>
</dbReference>
<organism evidence="7 8">
    <name type="scientific">Rhodococcoides trifolii</name>
    <dbReference type="NCBI Taxonomy" id="908250"/>
    <lineage>
        <taxon>Bacteria</taxon>
        <taxon>Bacillati</taxon>
        <taxon>Actinomycetota</taxon>
        <taxon>Actinomycetes</taxon>
        <taxon>Mycobacteriales</taxon>
        <taxon>Nocardiaceae</taxon>
        <taxon>Rhodococcoides</taxon>
    </lineage>
</organism>
<evidence type="ECO:0000313" key="7">
    <source>
        <dbReference type="EMBL" id="GGG21558.1"/>
    </source>
</evidence>
<evidence type="ECO:0000256" key="5">
    <source>
        <dbReference type="ARBA" id="ARBA00023163"/>
    </source>
</evidence>
<dbReference type="InterPro" id="IPR051446">
    <property type="entry name" value="HTH_trans_reg/aminotransferase"/>
</dbReference>
<dbReference type="InterPro" id="IPR015424">
    <property type="entry name" value="PyrdxlP-dep_Trfase"/>
</dbReference>
<keyword evidence="4" id="KW-0238">DNA-binding</keyword>
<dbReference type="RefSeq" id="WP_188546564.1">
    <property type="nucleotide sequence ID" value="NZ_BMCU01000004.1"/>
</dbReference>
<dbReference type="SUPFAM" id="SSF46785">
    <property type="entry name" value="Winged helix' DNA-binding domain"/>
    <property type="match status" value="1"/>
</dbReference>
<dbReference type="InterPro" id="IPR036390">
    <property type="entry name" value="WH_DNA-bd_sf"/>
</dbReference>
<dbReference type="Pfam" id="PF00155">
    <property type="entry name" value="Aminotran_1_2"/>
    <property type="match status" value="1"/>
</dbReference>
<evidence type="ECO:0000313" key="8">
    <source>
        <dbReference type="Proteomes" id="UP000654257"/>
    </source>
</evidence>
<dbReference type="SUPFAM" id="SSF53383">
    <property type="entry name" value="PLP-dependent transferases"/>
    <property type="match status" value="1"/>
</dbReference>
<dbReference type="Gene3D" id="1.10.10.10">
    <property type="entry name" value="Winged helix-like DNA-binding domain superfamily/Winged helix DNA-binding domain"/>
    <property type="match status" value="1"/>
</dbReference>
<dbReference type="InterPro" id="IPR036388">
    <property type="entry name" value="WH-like_DNA-bd_sf"/>
</dbReference>
<comment type="caution">
    <text evidence="7">The sequence shown here is derived from an EMBL/GenBank/DDBJ whole genome shotgun (WGS) entry which is preliminary data.</text>
</comment>
<dbReference type="InterPro" id="IPR004839">
    <property type="entry name" value="Aminotransferase_I/II_large"/>
</dbReference>
<dbReference type="CDD" id="cd00609">
    <property type="entry name" value="AAT_like"/>
    <property type="match status" value="1"/>
</dbReference>
<dbReference type="GO" id="GO:0003677">
    <property type="term" value="F:DNA binding"/>
    <property type="evidence" value="ECO:0007669"/>
    <property type="project" value="UniProtKB-KW"/>
</dbReference>
<evidence type="ECO:0000256" key="2">
    <source>
        <dbReference type="ARBA" id="ARBA00022898"/>
    </source>
</evidence>
<evidence type="ECO:0000256" key="4">
    <source>
        <dbReference type="ARBA" id="ARBA00023125"/>
    </source>
</evidence>
<dbReference type="GO" id="GO:0003700">
    <property type="term" value="F:DNA-binding transcription factor activity"/>
    <property type="evidence" value="ECO:0007669"/>
    <property type="project" value="InterPro"/>
</dbReference>
<dbReference type="Pfam" id="PF00392">
    <property type="entry name" value="GntR"/>
    <property type="match status" value="1"/>
</dbReference>
<dbReference type="Gene3D" id="3.90.1150.10">
    <property type="entry name" value="Aspartate Aminotransferase, domain 1"/>
    <property type="match status" value="1"/>
</dbReference>
<evidence type="ECO:0000256" key="3">
    <source>
        <dbReference type="ARBA" id="ARBA00023015"/>
    </source>
</evidence>
<protein>
    <submittedName>
        <fullName evidence="7">GntR-family regulatory protein</fullName>
    </submittedName>
</protein>
<accession>A0A917G3W0</accession>